<dbReference type="GO" id="GO:0004300">
    <property type="term" value="F:enoyl-CoA hydratase activity"/>
    <property type="evidence" value="ECO:0007669"/>
    <property type="project" value="UniProtKB-EC"/>
</dbReference>
<dbReference type="PANTHER" id="PTHR11941:SF54">
    <property type="entry name" value="ENOYL-COA HYDRATASE, MITOCHONDRIAL"/>
    <property type="match status" value="1"/>
</dbReference>
<dbReference type="RefSeq" id="WP_057854347.1">
    <property type="nucleotide sequence ID" value="NZ_LLXX01000180.1"/>
</dbReference>
<comment type="similarity">
    <text evidence="1">Belongs to the enoyl-CoA hydratase/isomerase family.</text>
</comment>
<sequence length="267" mass="29128">MSSNPSTFETLLVEPVDEHVTIIRINRPEASNALNTQMGRDLVRYFEDVALDPKSLRCIVLTGAGDKAFCAGGDLKERRGMTDEAWTRQHVIFERMVRALIDCPVPIVGAINGAAYGGGCEIAGCCDFLYAADSARFALTEVTLGIMPGGGGTQTLPRAVGERRAKELILTGKPFTSGEAREWGFVNEVFPLPELLPAALATASRIARNAPISVRQAKLSIHRGLQLSLRDGLALEIEAYNRMVPTEDRREGVLAFNEKRTPNFKGR</sequence>
<dbReference type="PANTHER" id="PTHR11941">
    <property type="entry name" value="ENOYL-COA HYDRATASE-RELATED"/>
    <property type="match status" value="1"/>
</dbReference>
<dbReference type="AlphaFoldDB" id="A0A0R3L0T6"/>
<organism evidence="3 4">
    <name type="scientific">Bradyrhizobium valentinum</name>
    <dbReference type="NCBI Taxonomy" id="1518501"/>
    <lineage>
        <taxon>Bacteria</taxon>
        <taxon>Pseudomonadati</taxon>
        <taxon>Pseudomonadota</taxon>
        <taxon>Alphaproteobacteria</taxon>
        <taxon>Hyphomicrobiales</taxon>
        <taxon>Nitrobacteraceae</taxon>
        <taxon>Bradyrhizobium</taxon>
    </lineage>
</organism>
<dbReference type="OrthoDB" id="9807606at2"/>
<keyword evidence="2 3" id="KW-0456">Lyase</keyword>
<dbReference type="Gene3D" id="3.90.226.10">
    <property type="entry name" value="2-enoyl-CoA Hydratase, Chain A, domain 1"/>
    <property type="match status" value="1"/>
</dbReference>
<dbReference type="EC" id="4.2.1.17" evidence="3"/>
<evidence type="ECO:0000313" key="4">
    <source>
        <dbReference type="Proteomes" id="UP000051913"/>
    </source>
</evidence>
<dbReference type="InterPro" id="IPR029045">
    <property type="entry name" value="ClpP/crotonase-like_dom_sf"/>
</dbReference>
<evidence type="ECO:0000256" key="1">
    <source>
        <dbReference type="ARBA" id="ARBA00005254"/>
    </source>
</evidence>
<dbReference type="GO" id="GO:0006635">
    <property type="term" value="P:fatty acid beta-oxidation"/>
    <property type="evidence" value="ECO:0007669"/>
    <property type="project" value="TreeGrafter"/>
</dbReference>
<gene>
    <name evidence="3" type="ORF">CP49_24155</name>
</gene>
<dbReference type="InterPro" id="IPR014748">
    <property type="entry name" value="Enoyl-CoA_hydra_C"/>
</dbReference>
<keyword evidence="4" id="KW-1185">Reference proteome</keyword>
<proteinExistence type="inferred from homology"/>
<dbReference type="FunFam" id="3.90.226.10:FF:000009">
    <property type="entry name" value="Carnitinyl-CoA dehydratase"/>
    <property type="match status" value="1"/>
</dbReference>
<dbReference type="Pfam" id="PF00378">
    <property type="entry name" value="ECH_1"/>
    <property type="match status" value="1"/>
</dbReference>
<reference evidence="3 4" key="1">
    <citation type="submission" date="2014-03" db="EMBL/GenBank/DDBJ databases">
        <title>Bradyrhizobium valentinum sp. nov., isolated from effective nodules of Lupinus mariae-josephae, a lupine endemic of basic-lime soils in Eastern Spain.</title>
        <authorList>
            <person name="Duran D."/>
            <person name="Rey L."/>
            <person name="Navarro A."/>
            <person name="Busquets A."/>
            <person name="Imperial J."/>
            <person name="Ruiz-Argueso T."/>
        </authorList>
    </citation>
    <scope>NUCLEOTIDE SEQUENCE [LARGE SCALE GENOMIC DNA]</scope>
    <source>
        <strain evidence="3 4">LmjM3</strain>
    </source>
</reference>
<dbReference type="SUPFAM" id="SSF52096">
    <property type="entry name" value="ClpP/crotonase"/>
    <property type="match status" value="1"/>
</dbReference>
<dbReference type="Gene3D" id="1.10.12.10">
    <property type="entry name" value="Lyase 2-enoyl-coa Hydratase, Chain A, domain 2"/>
    <property type="match status" value="1"/>
</dbReference>
<dbReference type="FunFam" id="1.10.12.10:FF:000001">
    <property type="entry name" value="Probable enoyl-CoA hydratase, mitochondrial"/>
    <property type="match status" value="1"/>
</dbReference>
<protein>
    <submittedName>
        <fullName evidence="3">Enoyl-CoA hydratase</fullName>
        <ecNumber evidence="3">4.2.1.17</ecNumber>
    </submittedName>
</protein>
<dbReference type="EMBL" id="LLXX01000180">
    <property type="protein sequence ID" value="KRQ97971.1"/>
    <property type="molecule type" value="Genomic_DNA"/>
</dbReference>
<dbReference type="CDD" id="cd06558">
    <property type="entry name" value="crotonase-like"/>
    <property type="match status" value="1"/>
</dbReference>
<evidence type="ECO:0000256" key="2">
    <source>
        <dbReference type="ARBA" id="ARBA00023239"/>
    </source>
</evidence>
<dbReference type="STRING" id="1518501.CQ10_20935"/>
<evidence type="ECO:0000313" key="3">
    <source>
        <dbReference type="EMBL" id="KRQ97971.1"/>
    </source>
</evidence>
<dbReference type="InterPro" id="IPR001753">
    <property type="entry name" value="Enoyl-CoA_hydra/iso"/>
</dbReference>
<comment type="caution">
    <text evidence="3">The sequence shown here is derived from an EMBL/GenBank/DDBJ whole genome shotgun (WGS) entry which is preliminary data.</text>
</comment>
<name>A0A0R3L0T6_9BRAD</name>
<accession>A0A0R3L0T6</accession>
<dbReference type="Proteomes" id="UP000051913">
    <property type="component" value="Unassembled WGS sequence"/>
</dbReference>